<evidence type="ECO:0000256" key="6">
    <source>
        <dbReference type="SAM" id="MobiDB-lite"/>
    </source>
</evidence>
<sequence length="1302" mass="147292">MPLFDSFSKIFASLSPHRPRHRDPDLQADDRQRTQTQRRNLPSRHDRSLAQSRELSTSPSPSKGIPNRQNQFSLLSEDEEDEDDLDESPRDTAALPQVYMPSHHGPASEPKLISISRRASSGDASQMLGKDQSRKPREEQREEDRLLGGGKYRDSNAVRIRPGEGRKRVIPGYVLYLLYAGTSMSMFLIREQQQSSAAFKPKNNFDIRNARESGPVRAQGKAQTNTLHEKNRPRLDEPFDFEQATRPNKRPRNNEHARPPVAIGKRATQLPLQTSPQRRVSPVSSETSSKIERNVIPRQQEEYRQVEECMKMPRPHPRSRQNRRRPIQPESPDEIFTSQAAKERRAAVELAADFSNWEHGPNPNVRSKSPQRRALAHSRESPDILQGDVTIPTLPKPTTTKQTSGRQNPNNEPSPSPSRKRSPSDIQPTDFTSSPIQGSKRAKRSHTSSTGFEVKYLRFGPFKKQPHAEGPLVIHVDQNREKIQLGKLVCDTDEHENASIELRRIIAVLLGDSDSHKIRLKLAVRSELPHDTVDIEFKTMPEKDKFSALVREKTNRVQTKPSVFMDRAFDIYGIRMAELSREPKMSFIEDVPSERERIRQPSTRQKISSALQGDSEDLPEKTDHDNRYKPAEPLAKRDVEDDASKTQLDENETGVEIPVKKFQPKPETERQTRSTGRRSTRLSDLFKNHDDDDDSTDLFSKYPLKEDPFRKEWKQSLVYPPNGKKKAEVTVEDRDRLRDDEFLNDNLIAFYMRFLQDHMERTNPEAAKQVYFFNSYFYDTLTKTPRGQRGINYSGVAKWTRNVNLFEYNFVVVPINQNAHCPTWKSLHLPTARVPPNQTESEVHEILESPEPEAGHGMNQAGRSTESPPSQSARTRLASLSLENESGPGTTEDSSGEPAKELPQEEKQANETDKSTDLKEPSSADEWPVEDDHHPPPPKPSTTSLSSKPTGPKPDPIPASQSPTTKKKGKGGQKYDPDQTTIITFDSLDLARSPTVRILRDYICEESSSKRGKGVDPKDVKGMRARQIPLQPNFSDCGLYLLAYLEKFVQDPDQFIRKLLQREMDEKDDWPPLGSGLLRQRLRDFLDQLYREQERVKAGEGGAGAGPKQEFLADQQPISHLLGPSDSSEADVEKMVDHTPEKTKTGDDGSEKKEPSENLPEKSRRSDSESDSEDSSTVDQLQLVPTGMAPTVSKTTSSALSSGKDRSKNDSRQKKDEDVVEVPDSQEANRELDPSPNSSEVQPSKPEKKKGKTDQPSKSKKSDSMRKNQTPTVEIQIRATPPPMPSSPGKVRKSPRGEKEKH</sequence>
<feature type="compositionally biased region" description="Polar residues" evidence="6">
    <location>
        <begin position="881"/>
        <end position="893"/>
    </location>
</feature>
<feature type="compositionally biased region" description="Basic and acidic residues" evidence="6">
    <location>
        <begin position="227"/>
        <end position="237"/>
    </location>
</feature>
<dbReference type="GO" id="GO:0005634">
    <property type="term" value="C:nucleus"/>
    <property type="evidence" value="ECO:0007669"/>
    <property type="project" value="TreeGrafter"/>
</dbReference>
<gene>
    <name evidence="8" type="ORF">N7509_012621</name>
</gene>
<dbReference type="InterPro" id="IPR038765">
    <property type="entry name" value="Papain-like_cys_pep_sf"/>
</dbReference>
<dbReference type="EMBL" id="JAPZBU010000011">
    <property type="protein sequence ID" value="KAJ5379502.1"/>
    <property type="molecule type" value="Genomic_DNA"/>
</dbReference>
<feature type="compositionally biased region" description="Basic and acidic residues" evidence="6">
    <location>
        <begin position="898"/>
        <end position="922"/>
    </location>
</feature>
<dbReference type="GO" id="GO:0006508">
    <property type="term" value="P:proteolysis"/>
    <property type="evidence" value="ECO:0007669"/>
    <property type="project" value="UniProtKB-KW"/>
</dbReference>
<feature type="compositionally biased region" description="Basic and acidic residues" evidence="6">
    <location>
        <begin position="131"/>
        <end position="150"/>
    </location>
</feature>
<feature type="compositionally biased region" description="Basic and acidic residues" evidence="6">
    <location>
        <begin position="1203"/>
        <end position="1217"/>
    </location>
</feature>
<feature type="compositionally biased region" description="Basic and acidic residues" evidence="6">
    <location>
        <begin position="22"/>
        <end position="33"/>
    </location>
</feature>
<reference evidence="8" key="2">
    <citation type="journal article" date="2023" name="IMA Fungus">
        <title>Comparative genomic study of the Penicillium genus elucidates a diverse pangenome and 15 lateral gene transfer events.</title>
        <authorList>
            <person name="Petersen C."/>
            <person name="Sorensen T."/>
            <person name="Nielsen M.R."/>
            <person name="Sondergaard T.E."/>
            <person name="Sorensen J.L."/>
            <person name="Fitzpatrick D.A."/>
            <person name="Frisvad J.C."/>
            <person name="Nielsen K.L."/>
        </authorList>
    </citation>
    <scope>NUCLEOTIDE SEQUENCE</scope>
    <source>
        <strain evidence="8">IBT 29677</strain>
    </source>
</reference>
<dbReference type="OrthoDB" id="442460at2759"/>
<comment type="caution">
    <text evidence="8">The sequence shown here is derived from an EMBL/GenBank/DDBJ whole genome shotgun (WGS) entry which is preliminary data.</text>
</comment>
<keyword evidence="4" id="KW-0833">Ubl conjugation pathway</keyword>
<feature type="compositionally biased region" description="Basic and acidic residues" evidence="6">
    <location>
        <begin position="1252"/>
        <end position="1266"/>
    </location>
</feature>
<evidence type="ECO:0000256" key="1">
    <source>
        <dbReference type="ARBA" id="ARBA00005234"/>
    </source>
</evidence>
<feature type="region of interest" description="Disordered" evidence="6">
    <location>
        <begin position="13"/>
        <end position="89"/>
    </location>
</feature>
<protein>
    <submittedName>
        <fullName evidence="8">Peptidase C48 SUMO/Sentrin/Ubl1</fullName>
    </submittedName>
</protein>
<dbReference type="PANTHER" id="PTHR46896">
    <property type="entry name" value="SENTRIN-SPECIFIC PROTEASE"/>
    <property type="match status" value="1"/>
</dbReference>
<feature type="compositionally biased region" description="Polar residues" evidence="6">
    <location>
        <begin position="600"/>
        <end position="612"/>
    </location>
</feature>
<feature type="domain" description="Ubiquitin-like protease family profile" evidence="7">
    <location>
        <begin position="727"/>
        <end position="1048"/>
    </location>
</feature>
<feature type="compositionally biased region" description="Low complexity" evidence="6">
    <location>
        <begin position="390"/>
        <end position="413"/>
    </location>
</feature>
<feature type="compositionally biased region" description="Polar residues" evidence="6">
    <location>
        <begin position="270"/>
        <end position="288"/>
    </location>
</feature>
<dbReference type="RefSeq" id="XP_056483288.1">
    <property type="nucleotide sequence ID" value="XM_056637258.1"/>
</dbReference>
<feature type="region of interest" description="Disordered" evidence="6">
    <location>
        <begin position="119"/>
        <end position="150"/>
    </location>
</feature>
<organism evidence="8 9">
    <name type="scientific">Penicillium cosmopolitanum</name>
    <dbReference type="NCBI Taxonomy" id="1131564"/>
    <lineage>
        <taxon>Eukaryota</taxon>
        <taxon>Fungi</taxon>
        <taxon>Dikarya</taxon>
        <taxon>Ascomycota</taxon>
        <taxon>Pezizomycotina</taxon>
        <taxon>Eurotiomycetes</taxon>
        <taxon>Eurotiomycetidae</taxon>
        <taxon>Eurotiales</taxon>
        <taxon>Aspergillaceae</taxon>
        <taxon>Penicillium</taxon>
    </lineage>
</organism>
<feature type="compositionally biased region" description="Polar residues" evidence="6">
    <location>
        <begin position="49"/>
        <end position="72"/>
    </location>
</feature>
<dbReference type="GO" id="GO:0005737">
    <property type="term" value="C:cytoplasm"/>
    <property type="evidence" value="ECO:0007669"/>
    <property type="project" value="TreeGrafter"/>
</dbReference>
<evidence type="ECO:0000256" key="2">
    <source>
        <dbReference type="ARBA" id="ARBA00022553"/>
    </source>
</evidence>
<feature type="region of interest" description="Disordered" evidence="6">
    <location>
        <begin position="590"/>
        <end position="690"/>
    </location>
</feature>
<evidence type="ECO:0000259" key="7">
    <source>
        <dbReference type="PROSITE" id="PS50600"/>
    </source>
</evidence>
<feature type="compositionally biased region" description="Basic and acidic residues" evidence="6">
    <location>
        <begin position="289"/>
        <end position="311"/>
    </location>
</feature>
<feature type="compositionally biased region" description="Polar residues" evidence="6">
    <location>
        <begin position="861"/>
        <end position="874"/>
    </location>
</feature>
<feature type="region of interest" description="Disordered" evidence="6">
    <location>
        <begin position="851"/>
        <end position="979"/>
    </location>
</feature>
<dbReference type="Pfam" id="PF02902">
    <property type="entry name" value="Peptidase_C48"/>
    <property type="match status" value="2"/>
</dbReference>
<evidence type="ECO:0000313" key="8">
    <source>
        <dbReference type="EMBL" id="KAJ5379502.1"/>
    </source>
</evidence>
<dbReference type="PROSITE" id="PS50600">
    <property type="entry name" value="ULP_PROTEASE"/>
    <property type="match status" value="1"/>
</dbReference>
<evidence type="ECO:0000256" key="3">
    <source>
        <dbReference type="ARBA" id="ARBA00022670"/>
    </source>
</evidence>
<dbReference type="SUPFAM" id="SSF54001">
    <property type="entry name" value="Cysteine proteinases"/>
    <property type="match status" value="1"/>
</dbReference>
<proteinExistence type="inferred from homology"/>
<dbReference type="InterPro" id="IPR003653">
    <property type="entry name" value="Peptidase_C48_C"/>
</dbReference>
<feature type="region of interest" description="Disordered" evidence="6">
    <location>
        <begin position="1119"/>
        <end position="1302"/>
    </location>
</feature>
<keyword evidence="3" id="KW-0645">Protease</keyword>
<feature type="compositionally biased region" description="Polar residues" evidence="6">
    <location>
        <begin position="425"/>
        <end position="437"/>
    </location>
</feature>
<dbReference type="GeneID" id="81376238"/>
<feature type="region of interest" description="Disordered" evidence="6">
    <location>
        <begin position="207"/>
        <end position="450"/>
    </location>
</feature>
<keyword evidence="5" id="KW-0378">Hydrolase</keyword>
<dbReference type="GO" id="GO:0070139">
    <property type="term" value="F:SUMO-specific endopeptidase activity"/>
    <property type="evidence" value="ECO:0007669"/>
    <property type="project" value="TreeGrafter"/>
</dbReference>
<reference evidence="8" key="1">
    <citation type="submission" date="2022-12" db="EMBL/GenBank/DDBJ databases">
        <authorList>
            <person name="Petersen C."/>
        </authorList>
    </citation>
    <scope>NUCLEOTIDE SEQUENCE</scope>
    <source>
        <strain evidence="8">IBT 29677</strain>
    </source>
</reference>
<evidence type="ECO:0000256" key="4">
    <source>
        <dbReference type="ARBA" id="ARBA00022786"/>
    </source>
</evidence>
<dbReference type="GO" id="GO:0016926">
    <property type="term" value="P:protein desumoylation"/>
    <property type="evidence" value="ECO:0007669"/>
    <property type="project" value="TreeGrafter"/>
</dbReference>
<evidence type="ECO:0000313" key="9">
    <source>
        <dbReference type="Proteomes" id="UP001147747"/>
    </source>
</evidence>
<dbReference type="Gene3D" id="3.40.395.10">
    <property type="entry name" value="Adenoviral Proteinase, Chain A"/>
    <property type="match status" value="1"/>
</dbReference>
<name>A0A9W9SJT9_9EURO</name>
<comment type="similarity">
    <text evidence="1">Belongs to the peptidase C48 family.</text>
</comment>
<evidence type="ECO:0000256" key="5">
    <source>
        <dbReference type="ARBA" id="ARBA00022801"/>
    </source>
</evidence>
<dbReference type="InterPro" id="IPR051947">
    <property type="entry name" value="Sentrin-specific_protease"/>
</dbReference>
<keyword evidence="2" id="KW-0597">Phosphoprotein</keyword>
<feature type="compositionally biased region" description="Basic residues" evidence="6">
    <location>
        <begin position="313"/>
        <end position="326"/>
    </location>
</feature>
<accession>A0A9W9SJT9</accession>
<feature type="compositionally biased region" description="Basic and acidic residues" evidence="6">
    <location>
        <begin position="618"/>
        <end position="648"/>
    </location>
</feature>
<feature type="compositionally biased region" description="Acidic residues" evidence="6">
    <location>
        <begin position="76"/>
        <end position="86"/>
    </location>
</feature>
<keyword evidence="9" id="KW-1185">Reference proteome</keyword>
<dbReference type="Proteomes" id="UP001147747">
    <property type="component" value="Unassembled WGS sequence"/>
</dbReference>
<feature type="compositionally biased region" description="Polar residues" evidence="6">
    <location>
        <begin position="1192"/>
        <end position="1201"/>
    </location>
</feature>
<feature type="compositionally biased region" description="Basic and acidic residues" evidence="6">
    <location>
        <begin position="1131"/>
        <end position="1168"/>
    </location>
</feature>
<feature type="compositionally biased region" description="Low complexity" evidence="6">
    <location>
        <begin position="941"/>
        <end position="950"/>
    </location>
</feature>
<dbReference type="PANTHER" id="PTHR46896:SF3">
    <property type="entry name" value="FI06413P-RELATED"/>
    <property type="match status" value="1"/>
</dbReference>